<keyword evidence="7" id="KW-1185">Reference proteome</keyword>
<comment type="catalytic activity">
    <reaction evidence="1">
        <text>ATP + protein L-histidine = ADP + protein N-phospho-L-histidine.</text>
        <dbReference type="EC" id="2.7.13.3"/>
    </reaction>
</comment>
<evidence type="ECO:0000256" key="1">
    <source>
        <dbReference type="ARBA" id="ARBA00000085"/>
    </source>
</evidence>
<dbReference type="Pfam" id="PF02518">
    <property type="entry name" value="HATPase_c"/>
    <property type="match status" value="1"/>
</dbReference>
<evidence type="ECO:0000313" key="6">
    <source>
        <dbReference type="EMBL" id="RRS03637.1"/>
    </source>
</evidence>
<dbReference type="Gene3D" id="3.30.450.40">
    <property type="match status" value="1"/>
</dbReference>
<dbReference type="InterPro" id="IPR036890">
    <property type="entry name" value="HATPase_C_sf"/>
</dbReference>
<dbReference type="GO" id="GO:0000155">
    <property type="term" value="F:phosphorelay sensor kinase activity"/>
    <property type="evidence" value="ECO:0007669"/>
    <property type="project" value="InterPro"/>
</dbReference>
<name>A0A426V9J7_9BURK</name>
<dbReference type="PANTHER" id="PTHR43102:SF2">
    <property type="entry name" value="GAF DOMAIN-CONTAINING PROTEIN"/>
    <property type="match status" value="1"/>
</dbReference>
<feature type="domain" description="Histidine kinase" evidence="4">
    <location>
        <begin position="388"/>
        <end position="604"/>
    </location>
</feature>
<gene>
    <name evidence="6" type="ORF">EIP75_13645</name>
</gene>
<dbReference type="SUPFAM" id="SSF55781">
    <property type="entry name" value="GAF domain-like"/>
    <property type="match status" value="1"/>
</dbReference>
<sequence length="604" mass="66378">MVWWLAGHVSASAPVRCAPCLEQCGGCRSSSHPWDQLIWRLRRSPPTDQTSSMSDFLSSDDEARRLAALRDLVVLDSPPEPLFDTITRMASEICGTPIALISLIDEERQWFKANVGLEAVSETPRDVAFCAHAIHEDSVMEVPDALQDPRFADNPLVTGAPHIRFYAGAPLVLPSGDKAGTLCVIDRSSRQLDDFQTRSLSRLAEMVSQALAMRRDLIHRSLTIRKASEDALRESKALLDRTGRMARVGGWIADIGSRLIHCSHQTASLLDLQPDTPLSADQASRMLTKDAQEKIRHVLGVLVHDGGAMDIEVCMTTASGRFLWARLVAEAEFEEGRAVRLVGALQDITERRQHKAELQREHALRLQVEQHASELDELLREREEMLDVLAHEVRQPLNNASAALQSASSVLLNMADKAALNRLGRAQGVMSQVLTNIDNTLAAAALLANKEAIELVDTDVDTLVAVAMADVPSDARQRITVERIATTRTILADMSLMRLALRNLLFNALKYSPPDSPVVVRLLDWDEPLATVIEVEDKGPGFDAELSPRLFQRGARGARTAVGAGHGLGLYIVRRVMELHGARVVLARNSPQGSVLQLILEPAH</sequence>
<dbReference type="PANTHER" id="PTHR43102">
    <property type="entry name" value="SLR1143 PROTEIN"/>
    <property type="match status" value="1"/>
</dbReference>
<dbReference type="EMBL" id="RSED01000010">
    <property type="protein sequence ID" value="RRS03637.1"/>
    <property type="molecule type" value="Genomic_DNA"/>
</dbReference>
<evidence type="ECO:0000259" key="5">
    <source>
        <dbReference type="PROSITE" id="PS50113"/>
    </source>
</evidence>
<protein>
    <recommendedName>
        <fullName evidence="2">histidine kinase</fullName>
        <ecNumber evidence="2">2.7.13.3</ecNumber>
    </recommendedName>
</protein>
<evidence type="ECO:0000256" key="3">
    <source>
        <dbReference type="SAM" id="Coils"/>
    </source>
</evidence>
<feature type="coiled-coil region" evidence="3">
    <location>
        <begin position="361"/>
        <end position="395"/>
    </location>
</feature>
<evidence type="ECO:0000259" key="4">
    <source>
        <dbReference type="PROSITE" id="PS50109"/>
    </source>
</evidence>
<dbReference type="PROSITE" id="PS50113">
    <property type="entry name" value="PAC"/>
    <property type="match status" value="1"/>
</dbReference>
<dbReference type="PROSITE" id="PS50109">
    <property type="entry name" value="HIS_KIN"/>
    <property type="match status" value="1"/>
</dbReference>
<dbReference type="SUPFAM" id="SSF55874">
    <property type="entry name" value="ATPase domain of HSP90 chaperone/DNA topoisomerase II/histidine kinase"/>
    <property type="match status" value="1"/>
</dbReference>
<dbReference type="Gene3D" id="3.30.565.10">
    <property type="entry name" value="Histidine kinase-like ATPase, C-terminal domain"/>
    <property type="match status" value="1"/>
</dbReference>
<dbReference type="Pfam" id="PF01590">
    <property type="entry name" value="GAF"/>
    <property type="match status" value="1"/>
</dbReference>
<dbReference type="SUPFAM" id="SSF55785">
    <property type="entry name" value="PYP-like sensor domain (PAS domain)"/>
    <property type="match status" value="1"/>
</dbReference>
<dbReference type="Gene3D" id="3.30.450.20">
    <property type="entry name" value="PAS domain"/>
    <property type="match status" value="1"/>
</dbReference>
<dbReference type="InterPro" id="IPR003594">
    <property type="entry name" value="HATPase_dom"/>
</dbReference>
<dbReference type="InterPro" id="IPR000700">
    <property type="entry name" value="PAS-assoc_C"/>
</dbReference>
<feature type="domain" description="PAC" evidence="5">
    <location>
        <begin position="309"/>
        <end position="360"/>
    </location>
</feature>
<dbReference type="InterPro" id="IPR003018">
    <property type="entry name" value="GAF"/>
</dbReference>
<dbReference type="InterPro" id="IPR036097">
    <property type="entry name" value="HisK_dim/P_sf"/>
</dbReference>
<dbReference type="CDD" id="cd00075">
    <property type="entry name" value="HATPase"/>
    <property type="match status" value="1"/>
</dbReference>
<keyword evidence="3" id="KW-0175">Coiled coil</keyword>
<dbReference type="InterPro" id="IPR004358">
    <property type="entry name" value="Sig_transdc_His_kin-like_C"/>
</dbReference>
<proteinExistence type="predicted"/>
<dbReference type="Proteomes" id="UP000269265">
    <property type="component" value="Unassembled WGS sequence"/>
</dbReference>
<dbReference type="AlphaFoldDB" id="A0A426V9J7"/>
<evidence type="ECO:0000313" key="7">
    <source>
        <dbReference type="Proteomes" id="UP000269265"/>
    </source>
</evidence>
<reference evidence="6 7" key="1">
    <citation type="submission" date="2018-12" db="EMBL/GenBank/DDBJ databases">
        <title>The whole draft genome of Aquabacterium sp. SJQ9.</title>
        <authorList>
            <person name="Sun L."/>
            <person name="Gao X."/>
            <person name="Chen W."/>
            <person name="Huang K."/>
        </authorList>
    </citation>
    <scope>NUCLEOTIDE SEQUENCE [LARGE SCALE GENOMIC DNA]</scope>
    <source>
        <strain evidence="6 7">SJQ9</strain>
    </source>
</reference>
<evidence type="ECO:0000256" key="2">
    <source>
        <dbReference type="ARBA" id="ARBA00012438"/>
    </source>
</evidence>
<dbReference type="SMART" id="SM00065">
    <property type="entry name" value="GAF"/>
    <property type="match status" value="1"/>
</dbReference>
<dbReference type="InterPro" id="IPR029016">
    <property type="entry name" value="GAF-like_dom_sf"/>
</dbReference>
<dbReference type="EC" id="2.7.13.3" evidence="2"/>
<accession>A0A426V9J7</accession>
<dbReference type="PRINTS" id="PR00344">
    <property type="entry name" value="BCTRLSENSOR"/>
</dbReference>
<dbReference type="InterPro" id="IPR005467">
    <property type="entry name" value="His_kinase_dom"/>
</dbReference>
<comment type="caution">
    <text evidence="6">The sequence shown here is derived from an EMBL/GenBank/DDBJ whole genome shotgun (WGS) entry which is preliminary data.</text>
</comment>
<dbReference type="SMART" id="SM00387">
    <property type="entry name" value="HATPase_c"/>
    <property type="match status" value="1"/>
</dbReference>
<organism evidence="6 7">
    <name type="scientific">Aquabacterium soli</name>
    <dbReference type="NCBI Taxonomy" id="2493092"/>
    <lineage>
        <taxon>Bacteria</taxon>
        <taxon>Pseudomonadati</taxon>
        <taxon>Pseudomonadota</taxon>
        <taxon>Betaproteobacteria</taxon>
        <taxon>Burkholderiales</taxon>
        <taxon>Aquabacterium</taxon>
    </lineage>
</organism>
<dbReference type="InterPro" id="IPR035965">
    <property type="entry name" value="PAS-like_dom_sf"/>
</dbReference>
<dbReference type="SUPFAM" id="SSF47384">
    <property type="entry name" value="Homodimeric domain of signal transducing histidine kinase"/>
    <property type="match status" value="1"/>
</dbReference>